<dbReference type="GO" id="GO:0016020">
    <property type="term" value="C:membrane"/>
    <property type="evidence" value="ECO:0007669"/>
    <property type="project" value="UniProtKB-SubCell"/>
</dbReference>
<dbReference type="InterPro" id="IPR003594">
    <property type="entry name" value="HATPase_dom"/>
</dbReference>
<dbReference type="GO" id="GO:0000155">
    <property type="term" value="F:phosphorelay sensor kinase activity"/>
    <property type="evidence" value="ECO:0007669"/>
    <property type="project" value="InterPro"/>
</dbReference>
<keyword evidence="15" id="KW-1185">Reference proteome</keyword>
<keyword evidence="4" id="KW-0597">Phosphoprotein</keyword>
<dbReference type="InterPro" id="IPR036890">
    <property type="entry name" value="HATPase_C_sf"/>
</dbReference>
<evidence type="ECO:0000256" key="3">
    <source>
        <dbReference type="ARBA" id="ARBA00012438"/>
    </source>
</evidence>
<dbReference type="CDD" id="cd00082">
    <property type="entry name" value="HisKA"/>
    <property type="match status" value="1"/>
</dbReference>
<proteinExistence type="predicted"/>
<dbReference type="STRING" id="1293890.TALK_02535"/>
<dbReference type="InterPro" id="IPR003661">
    <property type="entry name" value="HisK_dim/P_dom"/>
</dbReference>
<comment type="subcellular location">
    <subcellularLocation>
        <location evidence="2">Membrane</location>
    </subcellularLocation>
</comment>
<dbReference type="Gene3D" id="3.30.565.10">
    <property type="entry name" value="Histidine kinase-like ATPase, C-terminal domain"/>
    <property type="match status" value="1"/>
</dbReference>
<evidence type="ECO:0000313" key="15">
    <source>
        <dbReference type="Proteomes" id="UP000193396"/>
    </source>
</evidence>
<dbReference type="SUPFAM" id="SSF47384">
    <property type="entry name" value="Homodimeric domain of signal transducing histidine kinase"/>
    <property type="match status" value="1"/>
</dbReference>
<protein>
    <recommendedName>
        <fullName evidence="3">histidine kinase</fullName>
        <ecNumber evidence="3">2.7.13.3</ecNumber>
    </recommendedName>
</protein>
<feature type="transmembrane region" description="Helical" evidence="11">
    <location>
        <begin position="33"/>
        <end position="55"/>
    </location>
</feature>
<dbReference type="PROSITE" id="PS50109">
    <property type="entry name" value="HIS_KIN"/>
    <property type="match status" value="1"/>
</dbReference>
<dbReference type="InterPro" id="IPR036097">
    <property type="entry name" value="HisK_dim/P_sf"/>
</dbReference>
<dbReference type="CDD" id="cd06225">
    <property type="entry name" value="HAMP"/>
    <property type="match status" value="1"/>
</dbReference>
<dbReference type="InterPro" id="IPR005467">
    <property type="entry name" value="His_kinase_dom"/>
</dbReference>
<dbReference type="Gene3D" id="1.10.287.130">
    <property type="match status" value="1"/>
</dbReference>
<evidence type="ECO:0000256" key="1">
    <source>
        <dbReference type="ARBA" id="ARBA00000085"/>
    </source>
</evidence>
<dbReference type="PRINTS" id="PR00344">
    <property type="entry name" value="BCTRLSENSOR"/>
</dbReference>
<dbReference type="InterPro" id="IPR025919">
    <property type="entry name" value="Stimulus_sens_dom"/>
</dbReference>
<keyword evidence="8 11" id="KW-1133">Transmembrane helix</keyword>
<dbReference type="PANTHER" id="PTHR45436">
    <property type="entry name" value="SENSOR HISTIDINE KINASE YKOH"/>
    <property type="match status" value="1"/>
</dbReference>
<dbReference type="SUPFAM" id="SSF158472">
    <property type="entry name" value="HAMP domain-like"/>
    <property type="match status" value="1"/>
</dbReference>
<dbReference type="InterPro" id="IPR004358">
    <property type="entry name" value="Sig_transdc_His_kin-like_C"/>
</dbReference>
<comment type="catalytic activity">
    <reaction evidence="1">
        <text>ATP + protein L-histidine = ADP + protein N-phospho-L-histidine.</text>
        <dbReference type="EC" id="2.7.13.3"/>
    </reaction>
</comment>
<evidence type="ECO:0000256" key="10">
    <source>
        <dbReference type="ARBA" id="ARBA00023136"/>
    </source>
</evidence>
<evidence type="ECO:0000256" key="8">
    <source>
        <dbReference type="ARBA" id="ARBA00022989"/>
    </source>
</evidence>
<evidence type="ECO:0000259" key="13">
    <source>
        <dbReference type="PROSITE" id="PS50885"/>
    </source>
</evidence>
<reference evidence="14 15" key="1">
    <citation type="submission" date="2014-03" db="EMBL/GenBank/DDBJ databases">
        <title>The draft genome sequence of Thalassospira alkalitolerans JCM 18968.</title>
        <authorList>
            <person name="Lai Q."/>
            <person name="Shao Z."/>
        </authorList>
    </citation>
    <scope>NUCLEOTIDE SEQUENCE [LARGE SCALE GENOMIC DNA]</scope>
    <source>
        <strain evidence="14 15">JCM 18968</strain>
    </source>
</reference>
<dbReference type="Gene3D" id="6.10.340.10">
    <property type="match status" value="1"/>
</dbReference>
<dbReference type="OrthoDB" id="9805942at2"/>
<name>A0A1Y2LHM2_9PROT</name>
<evidence type="ECO:0000256" key="9">
    <source>
        <dbReference type="ARBA" id="ARBA00023012"/>
    </source>
</evidence>
<keyword evidence="9" id="KW-0902">Two-component regulatory system</keyword>
<dbReference type="AlphaFoldDB" id="A0A1Y2LHM2"/>
<dbReference type="Pfam" id="PF13755">
    <property type="entry name" value="Sensor_TM1"/>
    <property type="match status" value="1"/>
</dbReference>
<keyword evidence="7 14" id="KW-0418">Kinase</keyword>
<dbReference type="Pfam" id="PF13756">
    <property type="entry name" value="Stimulus_sens_1"/>
    <property type="match status" value="1"/>
</dbReference>
<dbReference type="InterPro" id="IPR003660">
    <property type="entry name" value="HAMP_dom"/>
</dbReference>
<feature type="domain" description="HAMP" evidence="13">
    <location>
        <begin position="270"/>
        <end position="325"/>
    </location>
</feature>
<comment type="caution">
    <text evidence="14">The sequence shown here is derived from an EMBL/GenBank/DDBJ whole genome shotgun (WGS) entry which is preliminary data.</text>
</comment>
<feature type="domain" description="Histidine kinase" evidence="12">
    <location>
        <begin position="333"/>
        <end position="550"/>
    </location>
</feature>
<keyword evidence="5" id="KW-0808">Transferase</keyword>
<organism evidence="14 15">
    <name type="scientific">Thalassospira alkalitolerans</name>
    <dbReference type="NCBI Taxonomy" id="1293890"/>
    <lineage>
        <taxon>Bacteria</taxon>
        <taxon>Pseudomonadati</taxon>
        <taxon>Pseudomonadota</taxon>
        <taxon>Alphaproteobacteria</taxon>
        <taxon>Rhodospirillales</taxon>
        <taxon>Thalassospiraceae</taxon>
        <taxon>Thalassospira</taxon>
    </lineage>
</organism>
<evidence type="ECO:0000256" key="6">
    <source>
        <dbReference type="ARBA" id="ARBA00022692"/>
    </source>
</evidence>
<evidence type="ECO:0000259" key="12">
    <source>
        <dbReference type="PROSITE" id="PS50109"/>
    </source>
</evidence>
<dbReference type="SMART" id="SM00388">
    <property type="entry name" value="HisKA"/>
    <property type="match status" value="1"/>
</dbReference>
<sequence length="552" mass="60913">MSDLPASAKQQSAPQHETRVARIEERHGLFSPLTWRILAVNALALFVLVAGILYLGRYKQELIHSELEAMAVQAEMYAAALSTSAVGQGDDATNRVKLEVAREMVRRLVGITGARARLFGANGQLIADSRNIRSFGAGAVQAEELPAPGDDDELAEIMRSLTEGVLSLFEGEQPLPLYIDPPVASAADYPEVRAALAGYSRGVVRIDSQGRRVLSVSVPVQRFKQVLASIMLTKNGDAIESALHAVRLDILKIFVFAFGITVLLSIYLAGVITRPLNRLARAAERVRRSKNRQFTIPDLSDRHDEIGDLSTTLRDMTETLWDRMDAIERFAADVAHEIKNPLTSLRSAVETATRLKDPERQRRLMEIIAEDVQRMDRLISDISDYSRMDAELSRAETEEVDLRALLQTLCELYNADASGPRIKVSVPENLIVPALESRLAQVFRNLISNAITFTPDGGTVRVRAWRDRDEAVVTVEDDGPGIPPGKEEAIFNRFYTERPSGEKFGQHSGLGLSISKRIASAHNGDLTASNRILDDEVKGAMFTLRLPLEDGV</sequence>
<dbReference type="Pfam" id="PF02518">
    <property type="entry name" value="HATPase_c"/>
    <property type="match status" value="1"/>
</dbReference>
<keyword evidence="10 11" id="KW-0472">Membrane</keyword>
<evidence type="ECO:0000256" key="2">
    <source>
        <dbReference type="ARBA" id="ARBA00004370"/>
    </source>
</evidence>
<dbReference type="Proteomes" id="UP000193396">
    <property type="component" value="Unassembled WGS sequence"/>
</dbReference>
<gene>
    <name evidence="14" type="ORF">TALK_02535</name>
</gene>
<dbReference type="SMART" id="SM00304">
    <property type="entry name" value="HAMP"/>
    <property type="match status" value="1"/>
</dbReference>
<dbReference type="PROSITE" id="PS50885">
    <property type="entry name" value="HAMP"/>
    <property type="match status" value="1"/>
</dbReference>
<evidence type="ECO:0000256" key="11">
    <source>
        <dbReference type="SAM" id="Phobius"/>
    </source>
</evidence>
<accession>A0A1Y2LHM2</accession>
<dbReference type="PANTHER" id="PTHR45436:SF5">
    <property type="entry name" value="SENSOR HISTIDINE KINASE TRCS"/>
    <property type="match status" value="1"/>
</dbReference>
<dbReference type="Pfam" id="PF00672">
    <property type="entry name" value="HAMP"/>
    <property type="match status" value="1"/>
</dbReference>
<evidence type="ECO:0000256" key="5">
    <source>
        <dbReference type="ARBA" id="ARBA00022679"/>
    </source>
</evidence>
<dbReference type="EMBL" id="JFKB01000001">
    <property type="protein sequence ID" value="OSQ50348.1"/>
    <property type="molecule type" value="Genomic_DNA"/>
</dbReference>
<dbReference type="EC" id="2.7.13.3" evidence="3"/>
<evidence type="ECO:0000256" key="4">
    <source>
        <dbReference type="ARBA" id="ARBA00022553"/>
    </source>
</evidence>
<keyword evidence="6 11" id="KW-0812">Transmembrane</keyword>
<dbReference type="SUPFAM" id="SSF55874">
    <property type="entry name" value="ATPase domain of HSP90 chaperone/DNA topoisomerase II/histidine kinase"/>
    <property type="match status" value="1"/>
</dbReference>
<dbReference type="RefSeq" id="WP_085615481.1">
    <property type="nucleotide sequence ID" value="NZ_CAXBPE010000003.1"/>
</dbReference>
<dbReference type="Pfam" id="PF00512">
    <property type="entry name" value="HisKA"/>
    <property type="match status" value="1"/>
</dbReference>
<dbReference type="InterPro" id="IPR050428">
    <property type="entry name" value="TCS_sensor_his_kinase"/>
</dbReference>
<feature type="transmembrane region" description="Helical" evidence="11">
    <location>
        <begin position="253"/>
        <end position="272"/>
    </location>
</feature>
<evidence type="ECO:0000256" key="7">
    <source>
        <dbReference type="ARBA" id="ARBA00022777"/>
    </source>
</evidence>
<dbReference type="InterPro" id="IPR025908">
    <property type="entry name" value="Sensor_TM1"/>
</dbReference>
<evidence type="ECO:0000313" key="14">
    <source>
        <dbReference type="EMBL" id="OSQ50348.1"/>
    </source>
</evidence>
<dbReference type="SMART" id="SM00387">
    <property type="entry name" value="HATPase_c"/>
    <property type="match status" value="1"/>
</dbReference>